<proteinExistence type="predicted"/>
<dbReference type="Gene3D" id="1.10.4120.20">
    <property type="match status" value="1"/>
</dbReference>
<comment type="caution">
    <text evidence="1">The sequence shown here is derived from an EMBL/GenBank/DDBJ whole genome shotgun (WGS) entry which is preliminary data.</text>
</comment>
<dbReference type="InterPro" id="IPR004959">
    <property type="entry name" value="Bac_effector_IpgB-like"/>
</dbReference>
<organism evidence="1">
    <name type="scientific">Salmonella enterica subsp. salamae</name>
    <dbReference type="NCBI Taxonomy" id="59202"/>
    <lineage>
        <taxon>Bacteria</taxon>
        <taxon>Pseudomonadati</taxon>
        <taxon>Pseudomonadota</taxon>
        <taxon>Gammaproteobacteria</taxon>
        <taxon>Enterobacterales</taxon>
        <taxon>Enterobacteriaceae</taxon>
        <taxon>Salmonella</taxon>
    </lineage>
</organism>
<dbReference type="AlphaFoldDB" id="A0A5Y3V697"/>
<protein>
    <recommendedName>
        <fullName evidence="2">Secreted effector protein</fullName>
    </recommendedName>
</protein>
<dbReference type="Gene3D" id="3.30.2440.10">
    <property type="entry name" value="Secreted effector protein SifA"/>
    <property type="match status" value="1"/>
</dbReference>
<accession>A0A5Y3V697</accession>
<dbReference type="Proteomes" id="UP000839824">
    <property type="component" value="Unassembled WGS sequence"/>
</dbReference>
<gene>
    <name evidence="1" type="ORF">FNJ06_22940</name>
</gene>
<evidence type="ECO:0008006" key="2">
    <source>
        <dbReference type="Google" id="ProtNLM"/>
    </source>
</evidence>
<evidence type="ECO:0000313" key="1">
    <source>
        <dbReference type="EMBL" id="ECJ2328394.1"/>
    </source>
</evidence>
<dbReference type="Pfam" id="PF03278">
    <property type="entry name" value="IpaB_EvcA"/>
    <property type="match status" value="1"/>
</dbReference>
<name>A0A5Y3V697_SALER</name>
<dbReference type="EMBL" id="AAIXRY010000036">
    <property type="protein sequence ID" value="ECJ2328394.1"/>
    <property type="molecule type" value="Genomic_DNA"/>
</dbReference>
<sequence>MNSQEGYMGFSVGHSYCTATISSEKINEMLSSDAPPHMTIWECIKDFFFGTGQKEALSCLHKLCNPAPSLNDKEIRSCFFRLKELASPGYQQRFIHDFSEESSTGSLGSLYLKDDNGDVLLYIDMNEGPCNYTILGRTFIFNTSQIPHSQQKCETSTPDLSIIFQESESQSRSDSILWLKDGCYSVLYGKVEFNLNFNGFYQSVLSFITSMQQGENFSLWQNEEQETYLSAMVNKAIDTHSNENQVKLSKQVKEGVFNHVQNHLGVHDLRLNSACAQSSIKHSVLTMLNKHEGWGKFINQNTLDRAVKNGITNDMVSVVSDQIFENMFGGKMGLPANWSSRVCFLVKDSIKRSEPSNFIIQ</sequence>
<reference evidence="1" key="1">
    <citation type="submission" date="2019-07" db="EMBL/GenBank/DDBJ databases">
        <authorList>
            <person name="Ashton P.M."/>
            <person name="Dallman T."/>
            <person name="Nair S."/>
            <person name="De Pinna E."/>
            <person name="Peters T."/>
            <person name="Grant K."/>
        </authorList>
    </citation>
    <scope>NUCLEOTIDE SEQUENCE [LARGE SCALE GENOMIC DNA]</scope>
    <source>
        <strain evidence="1">598112</strain>
    </source>
</reference>